<accession>A0A1G2P1D6</accession>
<name>A0A1G2P1D6_9BACT</name>
<dbReference type="AlphaFoldDB" id="A0A1G2P1D6"/>
<organism evidence="1 2">
    <name type="scientific">Candidatus Taylorbacteria bacterium RIFCSPLOWO2_12_FULL_43_20</name>
    <dbReference type="NCBI Taxonomy" id="1802332"/>
    <lineage>
        <taxon>Bacteria</taxon>
        <taxon>Candidatus Tayloriibacteriota</taxon>
    </lineage>
</organism>
<evidence type="ECO:0000313" key="2">
    <source>
        <dbReference type="Proteomes" id="UP000177269"/>
    </source>
</evidence>
<reference evidence="1 2" key="1">
    <citation type="journal article" date="2016" name="Nat. Commun.">
        <title>Thousands of microbial genomes shed light on interconnected biogeochemical processes in an aquifer system.</title>
        <authorList>
            <person name="Anantharaman K."/>
            <person name="Brown C.T."/>
            <person name="Hug L.A."/>
            <person name="Sharon I."/>
            <person name="Castelle C.J."/>
            <person name="Probst A.J."/>
            <person name="Thomas B.C."/>
            <person name="Singh A."/>
            <person name="Wilkins M.J."/>
            <person name="Karaoz U."/>
            <person name="Brodie E.L."/>
            <person name="Williams K.H."/>
            <person name="Hubbard S.S."/>
            <person name="Banfield J.F."/>
        </authorList>
    </citation>
    <scope>NUCLEOTIDE SEQUENCE [LARGE SCALE GENOMIC DNA]</scope>
</reference>
<comment type="caution">
    <text evidence="1">The sequence shown here is derived from an EMBL/GenBank/DDBJ whole genome shotgun (WGS) entry which is preliminary data.</text>
</comment>
<evidence type="ECO:0000313" key="1">
    <source>
        <dbReference type="EMBL" id="OHA42155.1"/>
    </source>
</evidence>
<protein>
    <submittedName>
        <fullName evidence="1">Uncharacterized protein</fullName>
    </submittedName>
</protein>
<proteinExistence type="predicted"/>
<gene>
    <name evidence="1" type="ORF">A3G52_00150</name>
</gene>
<sequence>MMIKKTFLHIFAPLSVLEQLKYPRIWTLFFILIIGILIPSSSLKAEEATADIYPYYKVDGPVLFDSTSAVTILWTSTQVSSCIVTRNTDNNRWTGTSGSLYYLGEVLGSITPRVTYTLTCTTLTGDTIRDSATAIPVKQSFPVLDVKAFQSGVEKEVLSWNRVPDAIGYSVYRNDYQDNTDAYSTDRNWELNGTVPQPPESDDRVRFEDSLVPYEYVDYRIHPIYNDGELLDVRNSKCCIYISRATSFPIDIGLRVNEGTPASPRVVVIAAYPEGDSSYGARTSPVRVAKDGKIYTLVVAKLDHPLASNVFIKLDDGSVKALMRLGEPDFRFAAPPTFQ</sequence>
<dbReference type="Proteomes" id="UP000177269">
    <property type="component" value="Unassembled WGS sequence"/>
</dbReference>
<dbReference type="EMBL" id="MHSK01000017">
    <property type="protein sequence ID" value="OHA42155.1"/>
    <property type="molecule type" value="Genomic_DNA"/>
</dbReference>